<evidence type="ECO:0000256" key="1">
    <source>
        <dbReference type="ARBA" id="ARBA00004141"/>
    </source>
</evidence>
<feature type="domain" description="Major facilitator superfamily (MFS) profile" evidence="7">
    <location>
        <begin position="37"/>
        <end position="446"/>
    </location>
</feature>
<feature type="transmembrane region" description="Helical" evidence="6">
    <location>
        <begin position="133"/>
        <end position="151"/>
    </location>
</feature>
<keyword evidence="2" id="KW-0813">Transport</keyword>
<dbReference type="Gene3D" id="1.20.1250.20">
    <property type="entry name" value="MFS general substrate transporter like domains"/>
    <property type="match status" value="1"/>
</dbReference>
<feature type="transmembrane region" description="Helical" evidence="6">
    <location>
        <begin position="415"/>
        <end position="439"/>
    </location>
</feature>
<dbReference type="RefSeq" id="WP_160366279.1">
    <property type="nucleotide sequence ID" value="NZ_JACEIB010000005.1"/>
</dbReference>
<dbReference type="GO" id="GO:0016020">
    <property type="term" value="C:membrane"/>
    <property type="evidence" value="ECO:0007669"/>
    <property type="project" value="UniProtKB-SubCell"/>
</dbReference>
<evidence type="ECO:0000256" key="3">
    <source>
        <dbReference type="ARBA" id="ARBA00022692"/>
    </source>
</evidence>
<dbReference type="Pfam" id="PF07690">
    <property type="entry name" value="MFS_1"/>
    <property type="match status" value="1"/>
</dbReference>
<keyword evidence="3 6" id="KW-0812">Transmembrane</keyword>
<keyword evidence="4 6" id="KW-1133">Transmembrane helix</keyword>
<dbReference type="GO" id="GO:0022857">
    <property type="term" value="F:transmembrane transporter activity"/>
    <property type="evidence" value="ECO:0007669"/>
    <property type="project" value="InterPro"/>
</dbReference>
<feature type="transmembrane region" description="Helical" evidence="6">
    <location>
        <begin position="163"/>
        <end position="185"/>
    </location>
</feature>
<dbReference type="AlphaFoldDB" id="A0A838L3K5"/>
<feature type="transmembrane region" description="Helical" evidence="6">
    <location>
        <begin position="251"/>
        <end position="276"/>
    </location>
</feature>
<proteinExistence type="predicted"/>
<dbReference type="InterPro" id="IPR011701">
    <property type="entry name" value="MFS"/>
</dbReference>
<feature type="transmembrane region" description="Helical" evidence="6">
    <location>
        <begin position="322"/>
        <end position="343"/>
    </location>
</feature>
<evidence type="ECO:0000256" key="2">
    <source>
        <dbReference type="ARBA" id="ARBA00022448"/>
    </source>
</evidence>
<reference evidence="8 9" key="1">
    <citation type="submission" date="2020-07" db="EMBL/GenBank/DDBJ databases">
        <authorList>
            <person name="Sun Q."/>
        </authorList>
    </citation>
    <scope>NUCLEOTIDE SEQUENCE [LARGE SCALE GENOMIC DNA]</scope>
    <source>
        <strain evidence="8 9">CGMCC 1.13654</strain>
    </source>
</reference>
<gene>
    <name evidence="8" type="ORF">HZF05_08115</name>
</gene>
<evidence type="ECO:0000256" key="5">
    <source>
        <dbReference type="ARBA" id="ARBA00023136"/>
    </source>
</evidence>
<dbReference type="SUPFAM" id="SSF103473">
    <property type="entry name" value="MFS general substrate transporter"/>
    <property type="match status" value="1"/>
</dbReference>
<evidence type="ECO:0000256" key="6">
    <source>
        <dbReference type="SAM" id="Phobius"/>
    </source>
</evidence>
<dbReference type="PANTHER" id="PTHR23505:SF79">
    <property type="entry name" value="PROTEIN SPINSTER"/>
    <property type="match status" value="1"/>
</dbReference>
<evidence type="ECO:0000313" key="9">
    <source>
        <dbReference type="Proteomes" id="UP000570166"/>
    </source>
</evidence>
<organism evidence="8 9">
    <name type="scientific">Sphingomonas chungangi</name>
    <dbReference type="NCBI Taxonomy" id="2683589"/>
    <lineage>
        <taxon>Bacteria</taxon>
        <taxon>Pseudomonadati</taxon>
        <taxon>Pseudomonadota</taxon>
        <taxon>Alphaproteobacteria</taxon>
        <taxon>Sphingomonadales</taxon>
        <taxon>Sphingomonadaceae</taxon>
        <taxon>Sphingomonas</taxon>
    </lineage>
</organism>
<dbReference type="InterPro" id="IPR020846">
    <property type="entry name" value="MFS_dom"/>
</dbReference>
<feature type="transmembrane region" description="Helical" evidence="6">
    <location>
        <begin position="382"/>
        <end position="403"/>
    </location>
</feature>
<name>A0A838L3K5_9SPHN</name>
<feature type="transmembrane region" description="Helical" evidence="6">
    <location>
        <begin position="205"/>
        <end position="223"/>
    </location>
</feature>
<sequence length="453" mass="47563">MPENESLSLDGDRILRGQSAEVTFPPPSTVQRTAWGAIVLLAIMLFGGTLMRAVFGPLQDAAKIDLRISDVQMGIVQGLGTGGPIALLSVPIAWFIDHGNRKRLLVVLMLLCVGGTFWTSFVHSLPGLFMSRTIGSLGALAAISVVISMAADMSTRAHRGKVLLLLSLGVWAGLAAAVAVGGTLFDYFDHHADWLFGPTASWREAHIVVAFIGAVLVAPVLVIREPGRHEIETHSTSVTPALRALWAKKQFLAPLFVGQLGVVMAETAAGIWSAPVLIRDYHQTPGQFAGWVGGAILFSGILGSAIGAVSADRGQRSGKRGALLYGAVMASVVAIPVAFFPIMPTLTGFAILFTLVMLCGTIHDIVSSIAVTVMIPNEERGICMALFGIVRSIIGFSLAPLLVTWGSLALGGESHLAFSLAIVGAVTGVLSLAGYALCVRHAPIVEPARPSQA</sequence>
<protein>
    <submittedName>
        <fullName evidence="8">MFS transporter</fullName>
    </submittedName>
</protein>
<feature type="transmembrane region" description="Helical" evidence="6">
    <location>
        <begin position="103"/>
        <end position="121"/>
    </location>
</feature>
<dbReference type="EMBL" id="JACEIB010000005">
    <property type="protein sequence ID" value="MBA2934063.1"/>
    <property type="molecule type" value="Genomic_DNA"/>
</dbReference>
<feature type="transmembrane region" description="Helical" evidence="6">
    <location>
        <begin position="34"/>
        <end position="55"/>
    </location>
</feature>
<comment type="caution">
    <text evidence="8">The sequence shown here is derived from an EMBL/GenBank/DDBJ whole genome shotgun (WGS) entry which is preliminary data.</text>
</comment>
<feature type="transmembrane region" description="Helical" evidence="6">
    <location>
        <begin position="288"/>
        <end position="310"/>
    </location>
</feature>
<feature type="transmembrane region" description="Helical" evidence="6">
    <location>
        <begin position="75"/>
        <end position="96"/>
    </location>
</feature>
<dbReference type="InterPro" id="IPR044770">
    <property type="entry name" value="MFS_spinster-like"/>
</dbReference>
<evidence type="ECO:0000259" key="7">
    <source>
        <dbReference type="PROSITE" id="PS50850"/>
    </source>
</evidence>
<dbReference type="PROSITE" id="PS50850">
    <property type="entry name" value="MFS"/>
    <property type="match status" value="1"/>
</dbReference>
<accession>A0A838L3K5</accession>
<feature type="transmembrane region" description="Helical" evidence="6">
    <location>
        <begin position="349"/>
        <end position="375"/>
    </location>
</feature>
<dbReference type="Proteomes" id="UP000570166">
    <property type="component" value="Unassembled WGS sequence"/>
</dbReference>
<comment type="subcellular location">
    <subcellularLocation>
        <location evidence="1">Membrane</location>
        <topology evidence="1">Multi-pass membrane protein</topology>
    </subcellularLocation>
</comment>
<keyword evidence="9" id="KW-1185">Reference proteome</keyword>
<dbReference type="InterPro" id="IPR036259">
    <property type="entry name" value="MFS_trans_sf"/>
</dbReference>
<evidence type="ECO:0000256" key="4">
    <source>
        <dbReference type="ARBA" id="ARBA00022989"/>
    </source>
</evidence>
<dbReference type="PANTHER" id="PTHR23505">
    <property type="entry name" value="SPINSTER"/>
    <property type="match status" value="1"/>
</dbReference>
<keyword evidence="5 6" id="KW-0472">Membrane</keyword>
<evidence type="ECO:0000313" key="8">
    <source>
        <dbReference type="EMBL" id="MBA2934063.1"/>
    </source>
</evidence>